<evidence type="ECO:0000313" key="4">
    <source>
        <dbReference type="EMBL" id="KAF6763668.1"/>
    </source>
</evidence>
<evidence type="ECO:0000256" key="1">
    <source>
        <dbReference type="SAM" id="SignalP"/>
    </source>
</evidence>
<dbReference type="PANTHER" id="PTHR33119">
    <property type="entry name" value="IFI3P"/>
    <property type="match status" value="1"/>
</dbReference>
<dbReference type="Pfam" id="PF14033">
    <property type="entry name" value="DUF4246"/>
    <property type="match status" value="1"/>
</dbReference>
<keyword evidence="1" id="KW-0732">Signal</keyword>
<comment type="caution">
    <text evidence="4">The sequence shown here is derived from an EMBL/GenBank/DDBJ whole genome shotgun (WGS) entry which is preliminary data.</text>
</comment>
<dbReference type="EMBL" id="JACGCI010000005">
    <property type="protein sequence ID" value="KAF6763668.1"/>
    <property type="molecule type" value="Genomic_DNA"/>
</dbReference>
<sequence length="578" mass="66113">MGLSLLASLALITLRERTMLRFMNAVTDMPDWTTKVSDEAILKKWEAITRIKDAPADEEMTARMFAYCIKELQYRAEHFPTSARGAIQVFPGDVWKSDLAVPESTRLSLLECVRLLEAVPAHKKDWHPGSNETVLDLVDPSLYTHVYGVSRVLPLGAAATTLDDCVSRCGEGKVIRRSTRLDYDGEYDPYWEESRFQYYYSPYSADFQWLPCEVDISGERPRILTYINNLHPKHCRDLYTVIEDVIAAAIPLWERALAPLNGPLTLPRRIEYTHAKFFPEYTNKEHIRLVKEESDAYPEGLEALKCGVDSDEWYEWCKNARRAIQPEPGEFAPLKVPKDWSLKERHGVRKPLQIIVKLSNIELTPEKPKYEGGTWHVEGKMNEAICAIAIYNYSCENITDSVLSFRQQSLAPEYYDISYERGYHQWLPDVFGVFSNGGTAQALGSVLTKEGRLISFPNLLQHKVQPFELADTTKPGHRKILALFLVDPYTSVISTADVPPQRLDWWAEEVNSSTGNDPQANVFAKLPNELRGTVYSEVEDFPLNMNRAKKYREKLMEERSTFVLAHQEMFEATVISLL</sequence>
<dbReference type="OrthoDB" id="415532at2759"/>
<dbReference type="AlphaFoldDB" id="A0A8H6MC06"/>
<feature type="chain" id="PRO_5034022106" evidence="1">
    <location>
        <begin position="16"/>
        <end position="578"/>
    </location>
</feature>
<dbReference type="PANTHER" id="PTHR33119:SF1">
    <property type="entry name" value="FE2OG DIOXYGENASE DOMAIN-CONTAINING PROTEIN"/>
    <property type="match status" value="1"/>
</dbReference>
<proteinExistence type="predicted"/>
<protein>
    <submittedName>
        <fullName evidence="4">Uncharacterized protein</fullName>
    </submittedName>
</protein>
<dbReference type="Pfam" id="PF21666">
    <property type="entry name" value="DUF4246_N"/>
    <property type="match status" value="1"/>
</dbReference>
<evidence type="ECO:0000259" key="2">
    <source>
        <dbReference type="Pfam" id="PF14033"/>
    </source>
</evidence>
<name>A0A8H6MC06_9AGAR</name>
<evidence type="ECO:0000313" key="5">
    <source>
        <dbReference type="Proteomes" id="UP000521943"/>
    </source>
</evidence>
<reference evidence="4 5" key="1">
    <citation type="submission" date="2020-07" db="EMBL/GenBank/DDBJ databases">
        <title>Comparative genomics of pyrophilous fungi reveals a link between fire events and developmental genes.</title>
        <authorList>
            <consortium name="DOE Joint Genome Institute"/>
            <person name="Steindorff A.S."/>
            <person name="Carver A."/>
            <person name="Calhoun S."/>
            <person name="Stillman K."/>
            <person name="Liu H."/>
            <person name="Lipzen A."/>
            <person name="Pangilinan J."/>
            <person name="Labutti K."/>
            <person name="Bruns T.D."/>
            <person name="Grigoriev I.V."/>
        </authorList>
    </citation>
    <scope>NUCLEOTIDE SEQUENCE [LARGE SCALE GENOMIC DNA]</scope>
    <source>
        <strain evidence="4 5">CBS 144469</strain>
    </source>
</reference>
<dbReference type="Proteomes" id="UP000521943">
    <property type="component" value="Unassembled WGS sequence"/>
</dbReference>
<keyword evidence="5" id="KW-1185">Reference proteome</keyword>
<gene>
    <name evidence="4" type="ORF">DFP72DRAFT_480559</name>
</gene>
<feature type="domain" description="DUF4246" evidence="2">
    <location>
        <begin position="63"/>
        <end position="509"/>
    </location>
</feature>
<dbReference type="InterPro" id="IPR049192">
    <property type="entry name" value="DUF4246_C"/>
</dbReference>
<feature type="domain" description="DUF4246" evidence="3">
    <location>
        <begin position="10"/>
        <end position="46"/>
    </location>
</feature>
<evidence type="ECO:0000259" key="3">
    <source>
        <dbReference type="Pfam" id="PF21666"/>
    </source>
</evidence>
<dbReference type="InterPro" id="IPR025340">
    <property type="entry name" value="DUF4246"/>
</dbReference>
<accession>A0A8H6MC06</accession>
<dbReference type="InterPro" id="IPR049207">
    <property type="entry name" value="DUF4246_N"/>
</dbReference>
<organism evidence="4 5">
    <name type="scientific">Ephemerocybe angulata</name>
    <dbReference type="NCBI Taxonomy" id="980116"/>
    <lineage>
        <taxon>Eukaryota</taxon>
        <taxon>Fungi</taxon>
        <taxon>Dikarya</taxon>
        <taxon>Basidiomycota</taxon>
        <taxon>Agaricomycotina</taxon>
        <taxon>Agaricomycetes</taxon>
        <taxon>Agaricomycetidae</taxon>
        <taxon>Agaricales</taxon>
        <taxon>Agaricineae</taxon>
        <taxon>Psathyrellaceae</taxon>
        <taxon>Ephemerocybe</taxon>
    </lineage>
</organism>
<feature type="signal peptide" evidence="1">
    <location>
        <begin position="1"/>
        <end position="15"/>
    </location>
</feature>